<dbReference type="InterPro" id="IPR009056">
    <property type="entry name" value="Cyt_c-like_dom"/>
</dbReference>
<evidence type="ECO:0000256" key="2">
    <source>
        <dbReference type="ARBA" id="ARBA00022723"/>
    </source>
</evidence>
<sequence length="732" mass="83018">MTKNFYTLAVVFLCLSCSKEYSETQLDHTKYKLASTLQLEAIAAEPLLEAPVAISFDDNGQLWALELIGYMRNIEGTQEEEPVGRIVILEDKDEDGIMDHTRVFLDSLKLARAFSHVYGGLLYAEPPFLFFTEIRSDNTPGKTTVVDSSYAVGGNVEHQPNGLMYNLDNWIYNAKSNKRYRLKDGKWLTETTSFRGQWGITHDDMGRLLYNDNSNQLKGDWILPNMLDNNPKINTLKALRATIVANQKVYPIQATSINRGYLPNTLDKEQKVKNFTSACGPLYFEGSNLPNTFQGNAFVSGPEANLIKRNILENQALKLNGKQAYANKEFLISTDENFRPVNNFNGPDGSLFVVDMHRGVIQHKTYMSGYLRQEYLKKGLDTVVGMGRILRIGKSLKPLRKLKISKWTNSQLIDSLASKNIWIRTRAQHHLVAKGTPKTIELLQEKIKKSKSRQQLIHLLYALSGLDAFTSNLFEIATLYQYPKAAAVAIKLAVDHNITLTPEQLDAFISMQHTMVDYYLGYYWSKQAKHHLDEKWLTLIGEYQEANWFIEPAVVNSLGHEQLYLQERYAAVLPNTQNQIDSLSKIPLPQPESVIFQDDNLTRGRTLFNQHCATCHGPDGRGITNLAPPLLNSEYVTGPKERFLAVMLYGLNGPVTINGKRYNNGIAMPGIGGNPEITDENIRDIGNYIRNAFTHKAQQDVDLETIKELRQLDRKTDQSFTEEELFELFKAN</sequence>
<proteinExistence type="predicted"/>
<dbReference type="Gene3D" id="1.10.760.10">
    <property type="entry name" value="Cytochrome c-like domain"/>
    <property type="match status" value="1"/>
</dbReference>
<keyword evidence="7" id="KW-1185">Reference proteome</keyword>
<dbReference type="GO" id="GO:0046872">
    <property type="term" value="F:metal ion binding"/>
    <property type="evidence" value="ECO:0007669"/>
    <property type="project" value="UniProtKB-KW"/>
</dbReference>
<name>A0A1V6LUR7_9FLAO</name>
<dbReference type="Pfam" id="PF00034">
    <property type="entry name" value="Cytochrom_C"/>
    <property type="match status" value="1"/>
</dbReference>
<keyword evidence="3 4" id="KW-0408">Iron</keyword>
<evidence type="ECO:0000256" key="1">
    <source>
        <dbReference type="ARBA" id="ARBA00022617"/>
    </source>
</evidence>
<dbReference type="PANTHER" id="PTHR33546:SF1">
    <property type="entry name" value="LARGE, MULTIFUNCTIONAL SECRETED PROTEIN"/>
    <property type="match status" value="1"/>
</dbReference>
<dbReference type="GO" id="GO:0020037">
    <property type="term" value="F:heme binding"/>
    <property type="evidence" value="ECO:0007669"/>
    <property type="project" value="InterPro"/>
</dbReference>
<dbReference type="InterPro" id="IPR055557">
    <property type="entry name" value="DUF7133"/>
</dbReference>
<accession>A0A1V6LUR7</accession>
<reference evidence="6 7" key="1">
    <citation type="submission" date="2016-12" db="EMBL/GenBank/DDBJ databases">
        <authorList>
            <person name="Song W.-J."/>
            <person name="Kurnit D.M."/>
        </authorList>
    </citation>
    <scope>NUCLEOTIDE SEQUENCE [LARGE SCALE GENOMIC DNA]</scope>
    <source>
        <strain evidence="6 7">HSG9</strain>
    </source>
</reference>
<dbReference type="AlphaFoldDB" id="A0A1V6LUR7"/>
<organism evidence="6 7">
    <name type="scientific">Croceivirga radicis</name>
    <dbReference type="NCBI Taxonomy" id="1929488"/>
    <lineage>
        <taxon>Bacteria</taxon>
        <taxon>Pseudomonadati</taxon>
        <taxon>Bacteroidota</taxon>
        <taxon>Flavobacteriia</taxon>
        <taxon>Flavobacteriales</taxon>
        <taxon>Flavobacteriaceae</taxon>
        <taxon>Croceivirga</taxon>
    </lineage>
</organism>
<gene>
    <name evidence="6" type="ORF">BUL40_04735</name>
</gene>
<dbReference type="GO" id="GO:0009055">
    <property type="term" value="F:electron transfer activity"/>
    <property type="evidence" value="ECO:0007669"/>
    <property type="project" value="InterPro"/>
</dbReference>
<comment type="caution">
    <text evidence="6">The sequence shown here is derived from an EMBL/GenBank/DDBJ whole genome shotgun (WGS) entry which is preliminary data.</text>
</comment>
<dbReference type="Proteomes" id="UP000191680">
    <property type="component" value="Unassembled WGS sequence"/>
</dbReference>
<evidence type="ECO:0000313" key="6">
    <source>
        <dbReference type="EMBL" id="OQD43913.1"/>
    </source>
</evidence>
<dbReference type="Pfam" id="PF23500">
    <property type="entry name" value="DUF7133"/>
    <property type="match status" value="1"/>
</dbReference>
<protein>
    <recommendedName>
        <fullName evidence="5">Cytochrome c domain-containing protein</fullName>
    </recommendedName>
</protein>
<evidence type="ECO:0000313" key="7">
    <source>
        <dbReference type="Proteomes" id="UP000191680"/>
    </source>
</evidence>
<dbReference type="RefSeq" id="WP_080318278.1">
    <property type="nucleotide sequence ID" value="NZ_MTBC01000002.1"/>
</dbReference>
<dbReference type="PANTHER" id="PTHR33546">
    <property type="entry name" value="LARGE, MULTIFUNCTIONAL SECRETED PROTEIN-RELATED"/>
    <property type="match status" value="1"/>
</dbReference>
<keyword evidence="2 4" id="KW-0479">Metal-binding</keyword>
<dbReference type="InterPro" id="IPR036909">
    <property type="entry name" value="Cyt_c-like_dom_sf"/>
</dbReference>
<feature type="domain" description="Cytochrome c" evidence="5">
    <location>
        <begin position="599"/>
        <end position="693"/>
    </location>
</feature>
<dbReference type="PROSITE" id="PS51007">
    <property type="entry name" value="CYTC"/>
    <property type="match status" value="1"/>
</dbReference>
<evidence type="ECO:0000259" key="5">
    <source>
        <dbReference type="PROSITE" id="PS51007"/>
    </source>
</evidence>
<evidence type="ECO:0000256" key="3">
    <source>
        <dbReference type="ARBA" id="ARBA00023004"/>
    </source>
</evidence>
<dbReference type="SUPFAM" id="SSF46626">
    <property type="entry name" value="Cytochrome c"/>
    <property type="match status" value="1"/>
</dbReference>
<dbReference type="EMBL" id="MTBC01000002">
    <property type="protein sequence ID" value="OQD43913.1"/>
    <property type="molecule type" value="Genomic_DNA"/>
</dbReference>
<evidence type="ECO:0000256" key="4">
    <source>
        <dbReference type="PROSITE-ProRule" id="PRU00433"/>
    </source>
</evidence>
<keyword evidence="1 4" id="KW-0349">Heme</keyword>
<dbReference type="OrthoDB" id="9808161at2"/>